<dbReference type="AlphaFoldDB" id="A0A9D9NCX2"/>
<dbReference type="InterPro" id="IPR021683">
    <property type="entry name" value="DUF3267"/>
</dbReference>
<organism evidence="2 3">
    <name type="scientific">Candidatus Ornithospirochaeta stercoravium</name>
    <dbReference type="NCBI Taxonomy" id="2840897"/>
    <lineage>
        <taxon>Bacteria</taxon>
        <taxon>Pseudomonadati</taxon>
        <taxon>Spirochaetota</taxon>
        <taxon>Spirochaetia</taxon>
        <taxon>Spirochaetales</taxon>
        <taxon>Spirochaetaceae</taxon>
        <taxon>Spirochaetaceae incertae sedis</taxon>
        <taxon>Candidatus Ornithospirochaeta</taxon>
    </lineage>
</organism>
<keyword evidence="1" id="KW-0472">Membrane</keyword>
<feature type="transmembrane region" description="Helical" evidence="1">
    <location>
        <begin position="95"/>
        <end position="115"/>
    </location>
</feature>
<reference evidence="2" key="1">
    <citation type="submission" date="2020-10" db="EMBL/GenBank/DDBJ databases">
        <authorList>
            <person name="Gilroy R."/>
        </authorList>
    </citation>
    <scope>NUCLEOTIDE SEQUENCE</scope>
    <source>
        <strain evidence="2">14700</strain>
    </source>
</reference>
<keyword evidence="1" id="KW-0812">Transmembrane</keyword>
<feature type="transmembrane region" description="Helical" evidence="1">
    <location>
        <begin position="42"/>
        <end position="64"/>
    </location>
</feature>
<feature type="transmembrane region" description="Helical" evidence="1">
    <location>
        <begin position="12"/>
        <end position="36"/>
    </location>
</feature>
<proteinExistence type="predicted"/>
<evidence type="ECO:0000313" key="2">
    <source>
        <dbReference type="EMBL" id="MBO8469172.1"/>
    </source>
</evidence>
<evidence type="ECO:0000313" key="3">
    <source>
        <dbReference type="Proteomes" id="UP000810292"/>
    </source>
</evidence>
<dbReference type="Proteomes" id="UP000810292">
    <property type="component" value="Unassembled WGS sequence"/>
</dbReference>
<accession>A0A9D9NCX2</accession>
<keyword evidence="1" id="KW-1133">Transmembrane helix</keyword>
<gene>
    <name evidence="2" type="ORF">IAA72_05255</name>
</gene>
<reference evidence="2" key="2">
    <citation type="journal article" date="2021" name="PeerJ">
        <title>Extensive microbial diversity within the chicken gut microbiome revealed by metagenomics and culture.</title>
        <authorList>
            <person name="Gilroy R."/>
            <person name="Ravi A."/>
            <person name="Getino M."/>
            <person name="Pursley I."/>
            <person name="Horton D.L."/>
            <person name="Alikhan N.F."/>
            <person name="Baker D."/>
            <person name="Gharbi K."/>
            <person name="Hall N."/>
            <person name="Watson M."/>
            <person name="Adriaenssens E.M."/>
            <person name="Foster-Nyarko E."/>
            <person name="Jarju S."/>
            <person name="Secka A."/>
            <person name="Antonio M."/>
            <person name="Oren A."/>
            <person name="Chaudhuri R.R."/>
            <person name="La Ragione R."/>
            <person name="Hildebrand F."/>
            <person name="Pallen M.J."/>
        </authorList>
    </citation>
    <scope>NUCLEOTIDE SEQUENCE</scope>
    <source>
        <strain evidence="2">14700</strain>
    </source>
</reference>
<dbReference type="Pfam" id="PF11667">
    <property type="entry name" value="DUF3267"/>
    <property type="match status" value="1"/>
</dbReference>
<name>A0A9D9NCX2_9SPIO</name>
<dbReference type="EMBL" id="JADIMF010000080">
    <property type="protein sequence ID" value="MBO8469172.1"/>
    <property type="molecule type" value="Genomic_DNA"/>
</dbReference>
<sequence length="167" mass="18718">MKRIGTISYRKSWFIVANFIFFLVLGIIMIVATGIVPVSAAGALWFILCILLYMLLHEGLHLLFMRIFSGEKLRVSLEFPTISIGSDALFNRMQFIIITLAPAVILGIILLWLLFCIPEGYQLLLAVLLILDLAGSGGDFLQAYCALKYPSDSFFRDDSNETAVYIK</sequence>
<protein>
    <submittedName>
        <fullName evidence="2">DUF3267 domain-containing protein</fullName>
    </submittedName>
</protein>
<comment type="caution">
    <text evidence="2">The sequence shown here is derived from an EMBL/GenBank/DDBJ whole genome shotgun (WGS) entry which is preliminary data.</text>
</comment>
<evidence type="ECO:0000256" key="1">
    <source>
        <dbReference type="SAM" id="Phobius"/>
    </source>
</evidence>